<dbReference type="PANTHER" id="PTHR11575:SF48">
    <property type="entry name" value="5'-NUCLEOTIDASE"/>
    <property type="match status" value="1"/>
</dbReference>
<proteinExistence type="predicted"/>
<evidence type="ECO:0000313" key="2">
    <source>
        <dbReference type="Proteomes" id="UP001049176"/>
    </source>
</evidence>
<dbReference type="GeneID" id="66074096"/>
<sequence length="392" mass="43373">MFPKLVALDTDGTIFTGQLDQDVWGKGPRAAHKLADNIHKVDELTLEDRSDRDNKIKMNPDIPKIVTDILSKGASLAIVSRNTSKALCDRALYYFHTIDPKSGETKPIIKLVRYDEVVDEPKSEHFKRIHGWCKYDYTDMVFFDDEAPDDVSDLGVVVNGCPPETGLTWETYSKGIAHWVKTKNGGPTPGSTTKLEIAHFNDVYQVGDQKVKIDGKQETIDVTKFASSLAGITSKWGQRQDGKKDGLIVFSGDLFSPSTESSITRGKHMPPVVNALGVDVGCVGNHEFDLGVPQLQKLIKDTSFPWLLSNVVDENTGKAPETMAELYVLERAGVRIGFVGLVEKEWIATVTGWPANYKWMDMAEVGKKLSTVLRDPAGEHKCDLVVAVTHSR</sequence>
<dbReference type="InterPro" id="IPR010036">
    <property type="entry name" value="MDP_1_eu_arc"/>
</dbReference>
<dbReference type="InterPro" id="IPR029052">
    <property type="entry name" value="Metallo-depent_PP-like"/>
</dbReference>
<dbReference type="GO" id="GO:0009166">
    <property type="term" value="P:nucleotide catabolic process"/>
    <property type="evidence" value="ECO:0007669"/>
    <property type="project" value="InterPro"/>
</dbReference>
<feature type="non-terminal residue" evidence="1">
    <location>
        <position position="392"/>
    </location>
</feature>
<protein>
    <submittedName>
        <fullName evidence="1">Uncharacterized protein</fullName>
    </submittedName>
</protein>
<comment type="caution">
    <text evidence="1">The sequence shown here is derived from an EMBL/GenBank/DDBJ whole genome shotgun (WGS) entry which is preliminary data.</text>
</comment>
<reference evidence="1" key="1">
    <citation type="journal article" date="2021" name="Genome Biol. Evol.">
        <title>The assembled and annotated genome of the fairy-ring fungus Marasmius oreades.</title>
        <authorList>
            <person name="Hiltunen M."/>
            <person name="Ament-Velasquez S.L."/>
            <person name="Johannesson H."/>
        </authorList>
    </citation>
    <scope>NUCLEOTIDE SEQUENCE</scope>
    <source>
        <strain evidence="1">03SP1</strain>
    </source>
</reference>
<dbReference type="KEGG" id="more:E1B28_005020"/>
<dbReference type="AlphaFoldDB" id="A0A9P8ADV0"/>
<dbReference type="OrthoDB" id="10252235at2759"/>
<dbReference type="SUPFAM" id="SSF56300">
    <property type="entry name" value="Metallo-dependent phosphatases"/>
    <property type="match status" value="1"/>
</dbReference>
<evidence type="ECO:0000313" key="1">
    <source>
        <dbReference type="EMBL" id="KAG7097695.1"/>
    </source>
</evidence>
<dbReference type="SUPFAM" id="SSF56784">
    <property type="entry name" value="HAD-like"/>
    <property type="match status" value="1"/>
</dbReference>
<dbReference type="GO" id="GO:0016791">
    <property type="term" value="F:phosphatase activity"/>
    <property type="evidence" value="ECO:0007669"/>
    <property type="project" value="InterPro"/>
</dbReference>
<gene>
    <name evidence="1" type="ORF">E1B28_005020</name>
</gene>
<dbReference type="EMBL" id="CM032182">
    <property type="protein sequence ID" value="KAG7097695.1"/>
    <property type="molecule type" value="Genomic_DNA"/>
</dbReference>
<dbReference type="Gene3D" id="3.60.21.10">
    <property type="match status" value="1"/>
</dbReference>
<dbReference type="RefSeq" id="XP_043014165.1">
    <property type="nucleotide sequence ID" value="XM_043149559.1"/>
</dbReference>
<dbReference type="Proteomes" id="UP001049176">
    <property type="component" value="Chromosome 2"/>
</dbReference>
<dbReference type="Gene3D" id="3.40.50.1000">
    <property type="entry name" value="HAD superfamily/HAD-like"/>
    <property type="match status" value="1"/>
</dbReference>
<accession>A0A9P8ADV0</accession>
<organism evidence="1 2">
    <name type="scientific">Marasmius oreades</name>
    <name type="common">fairy-ring Marasmius</name>
    <dbReference type="NCBI Taxonomy" id="181124"/>
    <lineage>
        <taxon>Eukaryota</taxon>
        <taxon>Fungi</taxon>
        <taxon>Dikarya</taxon>
        <taxon>Basidiomycota</taxon>
        <taxon>Agaricomycotina</taxon>
        <taxon>Agaricomycetes</taxon>
        <taxon>Agaricomycetidae</taxon>
        <taxon>Agaricales</taxon>
        <taxon>Marasmiineae</taxon>
        <taxon>Marasmiaceae</taxon>
        <taxon>Marasmius</taxon>
    </lineage>
</organism>
<keyword evidence="2" id="KW-1185">Reference proteome</keyword>
<dbReference type="InterPro" id="IPR036412">
    <property type="entry name" value="HAD-like_sf"/>
</dbReference>
<dbReference type="PANTHER" id="PTHR11575">
    <property type="entry name" value="5'-NUCLEOTIDASE-RELATED"/>
    <property type="match status" value="1"/>
</dbReference>
<dbReference type="Pfam" id="PF12689">
    <property type="entry name" value="Acid_PPase"/>
    <property type="match status" value="1"/>
</dbReference>
<dbReference type="InterPro" id="IPR006179">
    <property type="entry name" value="5_nucleotidase/apyrase"/>
</dbReference>
<dbReference type="InterPro" id="IPR023214">
    <property type="entry name" value="HAD_sf"/>
</dbReference>
<name>A0A9P8ADV0_9AGAR</name>